<dbReference type="Pfam" id="PF13609">
    <property type="entry name" value="Porin_4"/>
    <property type="match status" value="1"/>
</dbReference>
<comment type="caution">
    <text evidence="12">The sequence shown here is derived from an EMBL/GenBank/DDBJ whole genome shotgun (WGS) entry which is preliminary data.</text>
</comment>
<protein>
    <submittedName>
        <fullName evidence="12">Gram-negative porin</fullName>
    </submittedName>
</protein>
<comment type="subcellular location">
    <subcellularLocation>
        <location evidence="1">Cell outer membrane</location>
        <topology evidence="1">Multi-pass membrane protein</topology>
    </subcellularLocation>
</comment>
<dbReference type="Gene3D" id="2.40.160.10">
    <property type="entry name" value="Porin"/>
    <property type="match status" value="1"/>
</dbReference>
<keyword evidence="4" id="KW-1134">Transmembrane beta strand</keyword>
<evidence type="ECO:0000256" key="3">
    <source>
        <dbReference type="ARBA" id="ARBA00022448"/>
    </source>
</evidence>
<evidence type="ECO:0000259" key="11">
    <source>
        <dbReference type="Pfam" id="PF13609"/>
    </source>
</evidence>
<evidence type="ECO:0000256" key="5">
    <source>
        <dbReference type="ARBA" id="ARBA00022692"/>
    </source>
</evidence>
<evidence type="ECO:0000256" key="6">
    <source>
        <dbReference type="ARBA" id="ARBA00022729"/>
    </source>
</evidence>
<keyword evidence="13" id="KW-1185">Reference proteome</keyword>
<evidence type="ECO:0000256" key="10">
    <source>
        <dbReference type="ARBA" id="ARBA00023237"/>
    </source>
</evidence>
<gene>
    <name evidence="12" type="ORF">HMPREF9439_00901</name>
</gene>
<evidence type="ECO:0000256" key="9">
    <source>
        <dbReference type="ARBA" id="ARBA00023136"/>
    </source>
</evidence>
<dbReference type="CDD" id="cd00342">
    <property type="entry name" value="gram_neg_porins"/>
    <property type="match status" value="1"/>
</dbReference>
<name>F3QJ01_9BURK</name>
<keyword evidence="6" id="KW-0732">Signal</keyword>
<keyword evidence="10" id="KW-0998">Cell outer membrane</keyword>
<dbReference type="Proteomes" id="UP000005156">
    <property type="component" value="Unassembled WGS sequence"/>
</dbReference>
<dbReference type="GO" id="GO:0009279">
    <property type="term" value="C:cell outer membrane"/>
    <property type="evidence" value="ECO:0007669"/>
    <property type="project" value="UniProtKB-SubCell"/>
</dbReference>
<keyword evidence="3" id="KW-0813">Transport</keyword>
<proteinExistence type="predicted"/>
<accession>F3QJ01</accession>
<dbReference type="InterPro" id="IPR050298">
    <property type="entry name" value="Gram-neg_bact_OMP"/>
</dbReference>
<comment type="subunit">
    <text evidence="2">Homotrimer.</text>
</comment>
<keyword evidence="7" id="KW-0406">Ion transport</keyword>
<dbReference type="PANTHER" id="PTHR34501:SF9">
    <property type="entry name" value="MAJOR OUTER MEMBRANE PROTEIN P.IA"/>
    <property type="match status" value="1"/>
</dbReference>
<keyword evidence="9" id="KW-0472">Membrane</keyword>
<sequence length="404" mass="43991">MVIAVFVKLLTSWRDGLFYDGGISQSLKEKTMKKTLPALICAAFLGTAAQAAQVDIFGAVDMYVGVNNAGGEWRTGLQSGGLTASHIGLKGTEDLGGGTQVFFNLDQAFLADNGSKTFGNEGKAFSREANVGIRGKYGQLSFGRQYTPHFLVFAMYDPTELSLGSSDSPYFFPGPAAVTGWDGGLVRADNSIQYVLPTSFGLTNFFYVALGEHQNAAGTQDSNKLGNIYNYAAKYDNGNFSIMGSYLYRNVAMGPTKDASHNQYLNFAVSYDFGVTKPVFQFTKKFASNEAVQDKFWMAQLGTSTPLWGGKWMVSASYMKNQTKDDANAWSLGTKYAYPLSKRTRLYAGVEAVFNDSNAGYAIEAGPDSSLHFNFDANKLITGYGTDYLGKNVQQIFVGINHQF</sequence>
<evidence type="ECO:0000256" key="4">
    <source>
        <dbReference type="ARBA" id="ARBA00022452"/>
    </source>
</evidence>
<reference evidence="12 13" key="1">
    <citation type="submission" date="2011-02" db="EMBL/GenBank/DDBJ databases">
        <authorList>
            <person name="Weinstock G."/>
            <person name="Sodergren E."/>
            <person name="Clifton S."/>
            <person name="Fulton L."/>
            <person name="Fulton B."/>
            <person name="Courtney L."/>
            <person name="Fronick C."/>
            <person name="Harrison M."/>
            <person name="Strong C."/>
            <person name="Farmer C."/>
            <person name="Delahaunty K."/>
            <person name="Markovic C."/>
            <person name="Hall O."/>
            <person name="Minx P."/>
            <person name="Tomlinson C."/>
            <person name="Mitreva M."/>
            <person name="Hou S."/>
            <person name="Chen J."/>
            <person name="Wollam A."/>
            <person name="Pepin K.H."/>
            <person name="Johnson M."/>
            <person name="Bhonagiri V."/>
            <person name="Zhang X."/>
            <person name="Suruliraj S."/>
            <person name="Warren W."/>
            <person name="Chinwalla A."/>
            <person name="Mardis E.R."/>
            <person name="Wilson R.K."/>
        </authorList>
    </citation>
    <scope>NUCLEOTIDE SEQUENCE [LARGE SCALE GENOMIC DNA]</scope>
    <source>
        <strain evidence="12 13">YIT 11859</strain>
    </source>
</reference>
<evidence type="ECO:0000256" key="2">
    <source>
        <dbReference type="ARBA" id="ARBA00011233"/>
    </source>
</evidence>
<dbReference type="EMBL" id="AFBP01000018">
    <property type="protein sequence ID" value="EGG56224.1"/>
    <property type="molecule type" value="Genomic_DNA"/>
</dbReference>
<feature type="domain" description="Porin" evidence="11">
    <location>
        <begin position="39"/>
        <end position="356"/>
    </location>
</feature>
<keyword evidence="5" id="KW-0812">Transmembrane</keyword>
<dbReference type="PANTHER" id="PTHR34501">
    <property type="entry name" value="PROTEIN YDDL-RELATED"/>
    <property type="match status" value="1"/>
</dbReference>
<dbReference type="GO" id="GO:0046930">
    <property type="term" value="C:pore complex"/>
    <property type="evidence" value="ECO:0007669"/>
    <property type="project" value="UniProtKB-KW"/>
</dbReference>
<evidence type="ECO:0000256" key="8">
    <source>
        <dbReference type="ARBA" id="ARBA00023114"/>
    </source>
</evidence>
<dbReference type="HOGENOM" id="CLU_038238_1_1_4"/>
<evidence type="ECO:0000256" key="1">
    <source>
        <dbReference type="ARBA" id="ARBA00004571"/>
    </source>
</evidence>
<dbReference type="eggNOG" id="COG3203">
    <property type="taxonomic scope" value="Bacteria"/>
</dbReference>
<dbReference type="GO" id="GO:0006811">
    <property type="term" value="P:monoatomic ion transport"/>
    <property type="evidence" value="ECO:0007669"/>
    <property type="project" value="UniProtKB-KW"/>
</dbReference>
<dbReference type="InterPro" id="IPR023614">
    <property type="entry name" value="Porin_dom_sf"/>
</dbReference>
<evidence type="ECO:0000313" key="13">
    <source>
        <dbReference type="Proteomes" id="UP000005156"/>
    </source>
</evidence>
<organism evidence="12 13">
    <name type="scientific">Parasutterella excrementihominis YIT 11859</name>
    <dbReference type="NCBI Taxonomy" id="762966"/>
    <lineage>
        <taxon>Bacteria</taxon>
        <taxon>Pseudomonadati</taxon>
        <taxon>Pseudomonadota</taxon>
        <taxon>Betaproteobacteria</taxon>
        <taxon>Burkholderiales</taxon>
        <taxon>Sutterellaceae</taxon>
        <taxon>Parasutterella</taxon>
    </lineage>
</organism>
<dbReference type="SUPFAM" id="SSF56935">
    <property type="entry name" value="Porins"/>
    <property type="match status" value="1"/>
</dbReference>
<dbReference type="InterPro" id="IPR033900">
    <property type="entry name" value="Gram_neg_porin_domain"/>
</dbReference>
<dbReference type="GO" id="GO:0015288">
    <property type="term" value="F:porin activity"/>
    <property type="evidence" value="ECO:0007669"/>
    <property type="project" value="UniProtKB-KW"/>
</dbReference>
<evidence type="ECO:0000313" key="12">
    <source>
        <dbReference type="EMBL" id="EGG56224.1"/>
    </source>
</evidence>
<dbReference type="AlphaFoldDB" id="F3QJ01"/>
<keyword evidence="8" id="KW-0626">Porin</keyword>
<evidence type="ECO:0000256" key="7">
    <source>
        <dbReference type="ARBA" id="ARBA00023065"/>
    </source>
</evidence>